<reference evidence="1" key="1">
    <citation type="submission" date="2020-05" db="EMBL/GenBank/DDBJ databases">
        <title>Chitinophaga laudate sp. nov., isolated from a tropical peat swamp.</title>
        <authorList>
            <person name="Goh C.B.S."/>
            <person name="Lee M.S."/>
            <person name="Parimannan S."/>
            <person name="Pasbakhsh P."/>
            <person name="Yule C.M."/>
            <person name="Rajandas H."/>
            <person name="Loke S."/>
            <person name="Croft L."/>
            <person name="Tan J.B.L."/>
        </authorList>
    </citation>
    <scope>NUCLEOTIDE SEQUENCE</scope>
    <source>
        <strain evidence="1">Mgbs1</strain>
    </source>
</reference>
<gene>
    <name evidence="1" type="ORF">ECE50_008705</name>
</gene>
<dbReference type="OrthoDB" id="2654493at2"/>
<dbReference type="EMBL" id="RIAR02000001">
    <property type="protein sequence ID" value="NSL86908.1"/>
    <property type="molecule type" value="Genomic_DNA"/>
</dbReference>
<organism evidence="1 2">
    <name type="scientific">Chitinophaga solisilvae</name>
    <dbReference type="NCBI Taxonomy" id="1233460"/>
    <lineage>
        <taxon>Bacteria</taxon>
        <taxon>Pseudomonadati</taxon>
        <taxon>Bacteroidota</taxon>
        <taxon>Chitinophagia</taxon>
        <taxon>Chitinophagales</taxon>
        <taxon>Chitinophagaceae</taxon>
        <taxon>Chitinophaga</taxon>
    </lineage>
</organism>
<protein>
    <submittedName>
        <fullName evidence="1">Uncharacterized protein</fullName>
    </submittedName>
</protein>
<dbReference type="AlphaFoldDB" id="A0A9Q5CXR9"/>
<comment type="caution">
    <text evidence="1">The sequence shown here is derived from an EMBL/GenBank/DDBJ whole genome shotgun (WGS) entry which is preliminary data.</text>
</comment>
<dbReference type="Proteomes" id="UP000281028">
    <property type="component" value="Unassembled WGS sequence"/>
</dbReference>
<proteinExistence type="predicted"/>
<keyword evidence="2" id="KW-1185">Reference proteome</keyword>
<sequence>MNTAKNEGVSENEINQYYELIRESIQDDIKDGFGGTIARNLTLGIGVHAGAYPRHLILNGQKEGWKYITRYLLWQQHILEKLFNEKEVTSRSVGCIIGLSALWGMKELAGLSRSYFELLFEEDKEKYRQKETYHLFMAMLYDLYGTKEIKQELYTTLPENSVYKRFLDHWDTTDQKLLGDLLFEICDFHIYSALDVKDKFSEILSLDYIPAEIRLIEKIRREKQLPDVQIHHPLLETPLADIPENKYDWNLSEDEIYQFLVTREK</sequence>
<accession>A0A9Q5CXR9</accession>
<evidence type="ECO:0000313" key="2">
    <source>
        <dbReference type="Proteomes" id="UP000281028"/>
    </source>
</evidence>
<name>A0A9Q5CXR9_9BACT</name>
<evidence type="ECO:0000313" key="1">
    <source>
        <dbReference type="EMBL" id="NSL86908.1"/>
    </source>
</evidence>